<accession>A0A8D8QMR2</accession>
<evidence type="ECO:0000313" key="1">
    <source>
        <dbReference type="EMBL" id="CAG6634421.1"/>
    </source>
</evidence>
<sequence>MNPQCMKSTRESLLLRLKRQAAGSQSFPLHPPPLPRMIPLLQEDLQNTPKWHCSPMITCLLCLMDYAMLYSTGPACSAEMDRMNMRNSTSVIENLLRRRVRIVCRTSRSPTGMKSTATPPNSLTLRIRAQI</sequence>
<proteinExistence type="predicted"/>
<dbReference type="EMBL" id="HBUF01086183">
    <property type="protein sequence ID" value="CAG6634417.1"/>
    <property type="molecule type" value="Transcribed_RNA"/>
</dbReference>
<reference evidence="1" key="1">
    <citation type="submission" date="2021-05" db="EMBL/GenBank/DDBJ databases">
        <authorList>
            <person name="Alioto T."/>
            <person name="Alioto T."/>
            <person name="Gomez Garrido J."/>
        </authorList>
    </citation>
    <scope>NUCLEOTIDE SEQUENCE</scope>
</reference>
<dbReference type="EMBL" id="HBUF01086185">
    <property type="protein sequence ID" value="CAG6634421.1"/>
    <property type="molecule type" value="Transcribed_RNA"/>
</dbReference>
<dbReference type="AlphaFoldDB" id="A0A8D8QMR2"/>
<dbReference type="EMBL" id="HBUF01086184">
    <property type="protein sequence ID" value="CAG6634419.1"/>
    <property type="molecule type" value="Transcribed_RNA"/>
</dbReference>
<name>A0A8D8QMR2_9HEMI</name>
<protein>
    <submittedName>
        <fullName evidence="1">Uncharacterized protein</fullName>
    </submittedName>
</protein>
<organism evidence="1">
    <name type="scientific">Cacopsylla melanoneura</name>
    <dbReference type="NCBI Taxonomy" id="428564"/>
    <lineage>
        <taxon>Eukaryota</taxon>
        <taxon>Metazoa</taxon>
        <taxon>Ecdysozoa</taxon>
        <taxon>Arthropoda</taxon>
        <taxon>Hexapoda</taxon>
        <taxon>Insecta</taxon>
        <taxon>Pterygota</taxon>
        <taxon>Neoptera</taxon>
        <taxon>Paraneoptera</taxon>
        <taxon>Hemiptera</taxon>
        <taxon>Sternorrhyncha</taxon>
        <taxon>Psylloidea</taxon>
        <taxon>Psyllidae</taxon>
        <taxon>Psyllinae</taxon>
        <taxon>Cacopsylla</taxon>
    </lineage>
</organism>